<proteinExistence type="predicted"/>
<sequence>MSENQVDVFTMSDVCQMLKEFVDEKPIMVVYTVCFVFLAVLIVSMGLYYNISQYTKSCYNLNNMKRDFGNMKKM</sequence>
<comment type="caution">
    <text evidence="2">The sequence shown here is derived from an EMBL/GenBank/DDBJ whole genome shotgun (WGS) entry which is preliminary data.</text>
</comment>
<dbReference type="AlphaFoldDB" id="A0A177B6V9"/>
<reference evidence="2 3" key="1">
    <citation type="submission" date="2016-04" db="EMBL/GenBank/DDBJ databases">
        <title>The genome of Intoshia linei affirms orthonectids as highly simplified spiralians.</title>
        <authorList>
            <person name="Mikhailov K.V."/>
            <person name="Slusarev G.S."/>
            <person name="Nikitin M.A."/>
            <person name="Logacheva M.D."/>
            <person name="Penin A."/>
            <person name="Aleoshin V."/>
            <person name="Panchin Y.V."/>
        </authorList>
    </citation>
    <scope>NUCLEOTIDE SEQUENCE [LARGE SCALE GENOMIC DNA]</scope>
    <source>
        <strain evidence="2">Intl2013</strain>
        <tissue evidence="2">Whole animal</tissue>
    </source>
</reference>
<evidence type="ECO:0000256" key="1">
    <source>
        <dbReference type="SAM" id="Phobius"/>
    </source>
</evidence>
<keyword evidence="1" id="KW-0472">Membrane</keyword>
<keyword evidence="1" id="KW-0812">Transmembrane</keyword>
<keyword evidence="1" id="KW-1133">Transmembrane helix</keyword>
<evidence type="ECO:0000313" key="3">
    <source>
        <dbReference type="Proteomes" id="UP000078046"/>
    </source>
</evidence>
<accession>A0A177B6V9</accession>
<dbReference type="EMBL" id="LWCA01000290">
    <property type="protein sequence ID" value="OAF69383.1"/>
    <property type="molecule type" value="Genomic_DNA"/>
</dbReference>
<dbReference type="OrthoDB" id="8963340at2759"/>
<organism evidence="2 3">
    <name type="scientific">Intoshia linei</name>
    <dbReference type="NCBI Taxonomy" id="1819745"/>
    <lineage>
        <taxon>Eukaryota</taxon>
        <taxon>Metazoa</taxon>
        <taxon>Spiralia</taxon>
        <taxon>Lophotrochozoa</taxon>
        <taxon>Mesozoa</taxon>
        <taxon>Orthonectida</taxon>
        <taxon>Rhopaluridae</taxon>
        <taxon>Intoshia</taxon>
    </lineage>
</organism>
<dbReference type="Proteomes" id="UP000078046">
    <property type="component" value="Unassembled WGS sequence"/>
</dbReference>
<feature type="transmembrane region" description="Helical" evidence="1">
    <location>
        <begin position="27"/>
        <end position="49"/>
    </location>
</feature>
<evidence type="ECO:0000313" key="2">
    <source>
        <dbReference type="EMBL" id="OAF69383.1"/>
    </source>
</evidence>
<protein>
    <submittedName>
        <fullName evidence="2">Uncharacterized protein</fullName>
    </submittedName>
</protein>
<name>A0A177B6V9_9BILA</name>
<keyword evidence="3" id="KW-1185">Reference proteome</keyword>
<gene>
    <name evidence="2" type="ORF">A3Q56_02869</name>
</gene>